<sequence length="157" mass="17837">MDGVRRQDQHPIDADLSPFDSPYSHKVYMKTILNLFLVDPVIDSKPFAVSRSIPTNILPSDLPQTYPNDQSIKYCQEHPKRLMKNLMLGIFPIKDFIGGLHLRFSTITPIKHIKALLTASATKLNSRRESANIVSNAAQYSVLINSFCNHHFWTVES</sequence>
<proteinExistence type="predicted"/>
<accession>A0ABQ5J887</accession>
<dbReference type="EMBL" id="BQNB010021569">
    <property type="protein sequence ID" value="GJU07753.1"/>
    <property type="molecule type" value="Genomic_DNA"/>
</dbReference>
<organism evidence="1 2">
    <name type="scientific">Tanacetum coccineum</name>
    <dbReference type="NCBI Taxonomy" id="301880"/>
    <lineage>
        <taxon>Eukaryota</taxon>
        <taxon>Viridiplantae</taxon>
        <taxon>Streptophyta</taxon>
        <taxon>Embryophyta</taxon>
        <taxon>Tracheophyta</taxon>
        <taxon>Spermatophyta</taxon>
        <taxon>Magnoliopsida</taxon>
        <taxon>eudicotyledons</taxon>
        <taxon>Gunneridae</taxon>
        <taxon>Pentapetalae</taxon>
        <taxon>asterids</taxon>
        <taxon>campanulids</taxon>
        <taxon>Asterales</taxon>
        <taxon>Asteraceae</taxon>
        <taxon>Asteroideae</taxon>
        <taxon>Anthemideae</taxon>
        <taxon>Anthemidinae</taxon>
        <taxon>Tanacetum</taxon>
    </lineage>
</organism>
<evidence type="ECO:0000313" key="1">
    <source>
        <dbReference type="EMBL" id="GJU07753.1"/>
    </source>
</evidence>
<name>A0ABQ5J887_9ASTR</name>
<evidence type="ECO:0000313" key="2">
    <source>
        <dbReference type="Proteomes" id="UP001151760"/>
    </source>
</evidence>
<protein>
    <submittedName>
        <fullName evidence="1">Uncharacterized protein</fullName>
    </submittedName>
</protein>
<reference evidence="1" key="2">
    <citation type="submission" date="2022-01" db="EMBL/GenBank/DDBJ databases">
        <authorList>
            <person name="Yamashiro T."/>
            <person name="Shiraishi A."/>
            <person name="Satake H."/>
            <person name="Nakayama K."/>
        </authorList>
    </citation>
    <scope>NUCLEOTIDE SEQUENCE</scope>
</reference>
<comment type="caution">
    <text evidence="1">The sequence shown here is derived from an EMBL/GenBank/DDBJ whole genome shotgun (WGS) entry which is preliminary data.</text>
</comment>
<gene>
    <name evidence="1" type="ORF">Tco_1124183</name>
</gene>
<reference evidence="1" key="1">
    <citation type="journal article" date="2022" name="Int. J. Mol. Sci.">
        <title>Draft Genome of Tanacetum Coccineum: Genomic Comparison of Closely Related Tanacetum-Family Plants.</title>
        <authorList>
            <person name="Yamashiro T."/>
            <person name="Shiraishi A."/>
            <person name="Nakayama K."/>
            <person name="Satake H."/>
        </authorList>
    </citation>
    <scope>NUCLEOTIDE SEQUENCE</scope>
</reference>
<dbReference type="Proteomes" id="UP001151760">
    <property type="component" value="Unassembled WGS sequence"/>
</dbReference>
<keyword evidence="2" id="KW-1185">Reference proteome</keyword>